<organism evidence="12 13">
    <name type="scientific">Sulfurospirillum halorespirans DSM 13726</name>
    <dbReference type="NCBI Taxonomy" id="1193502"/>
    <lineage>
        <taxon>Bacteria</taxon>
        <taxon>Pseudomonadati</taxon>
        <taxon>Campylobacterota</taxon>
        <taxon>Epsilonproteobacteria</taxon>
        <taxon>Campylobacterales</taxon>
        <taxon>Sulfurospirillaceae</taxon>
        <taxon>Sulfurospirillum</taxon>
    </lineage>
</organism>
<dbReference type="EC" id="4.1.99.12" evidence="3 10"/>
<dbReference type="RefSeq" id="WP_069477091.1">
    <property type="nucleotide sequence ID" value="NZ_CP017111.1"/>
</dbReference>
<dbReference type="UniPathway" id="UPA00275">
    <property type="reaction ID" value="UER00399"/>
</dbReference>
<evidence type="ECO:0000256" key="5">
    <source>
        <dbReference type="ARBA" id="ARBA00022619"/>
    </source>
</evidence>
<evidence type="ECO:0000256" key="4">
    <source>
        <dbReference type="ARBA" id="ARBA00018836"/>
    </source>
</evidence>
<keyword evidence="8 10" id="KW-0464">Manganese</keyword>
<dbReference type="SUPFAM" id="SSF55821">
    <property type="entry name" value="YrdC/RibB"/>
    <property type="match status" value="1"/>
</dbReference>
<feature type="site" description="Essential for catalytic activity" evidence="10">
    <location>
        <position position="171"/>
    </location>
</feature>
<evidence type="ECO:0000256" key="7">
    <source>
        <dbReference type="ARBA" id="ARBA00022842"/>
    </source>
</evidence>
<keyword evidence="7 10" id="KW-0460">Magnesium</keyword>
<keyword evidence="6 10" id="KW-0479">Metal-binding</keyword>
<dbReference type="InterPro" id="IPR000422">
    <property type="entry name" value="DHBP_synthase_RibB"/>
</dbReference>
<protein>
    <recommendedName>
        <fullName evidence="4 10">3,4-dihydroxy-2-butanone 4-phosphate synthase</fullName>
        <shortName evidence="10 11">DHBP synthase</shortName>
        <ecNumber evidence="3 10">4.1.99.12</ecNumber>
    </recommendedName>
</protein>
<dbReference type="NCBIfam" id="TIGR00506">
    <property type="entry name" value="ribB"/>
    <property type="match status" value="1"/>
</dbReference>
<sequence>MNQICREFSLHHNVKQAIASLQNHNGVIVMDNFNRENEADIIFGAESLTTEQTALLIRECSGIVCLCLPHEKVDALDLPMMVTHNQSKFQTGFTISIEAKEGVTTGVSAKDRLATIQAAIHPDGKTKIVSPGHVFPLRAKEGGVLERDGHTEASVDLMRLSNLSPYAVLCELTNPDGTMMVGDAIDEFAAKHGLPMVSIDEIIAYRKAHTL</sequence>
<reference evidence="13" key="1">
    <citation type="submission" date="2016-08" db="EMBL/GenBank/DDBJ databases">
        <title>Complete genome sequence of the organohalide-respiring Epsilonproteobacterium Sulfurospirillum halorespirans.</title>
        <authorList>
            <person name="Goris T."/>
            <person name="Zimmermann J."/>
            <person name="Schenz B."/>
            <person name="Lemos M."/>
            <person name="Hackermueller J."/>
            <person name="Diekert G."/>
        </authorList>
    </citation>
    <scope>NUCLEOTIDE SEQUENCE [LARGE SCALE GENOMIC DNA]</scope>
    <source>
        <strain>DSM 13726</strain>
        <strain evidence="13">PCE-M2</strain>
    </source>
</reference>
<dbReference type="GO" id="GO:0030145">
    <property type="term" value="F:manganese ion binding"/>
    <property type="evidence" value="ECO:0007669"/>
    <property type="project" value="UniProtKB-UniRule"/>
</dbReference>
<dbReference type="GO" id="GO:0009231">
    <property type="term" value="P:riboflavin biosynthetic process"/>
    <property type="evidence" value="ECO:0007669"/>
    <property type="project" value="UniProtKB-UniRule"/>
</dbReference>
<comment type="catalytic activity">
    <reaction evidence="10 11">
        <text>D-ribulose 5-phosphate = (2S)-2-hydroxy-3-oxobutyl phosphate + formate + H(+)</text>
        <dbReference type="Rhea" id="RHEA:18457"/>
        <dbReference type="ChEBI" id="CHEBI:15378"/>
        <dbReference type="ChEBI" id="CHEBI:15740"/>
        <dbReference type="ChEBI" id="CHEBI:58121"/>
        <dbReference type="ChEBI" id="CHEBI:58830"/>
        <dbReference type="EC" id="4.1.99.12"/>
    </reaction>
</comment>
<keyword evidence="5 10" id="KW-0686">Riboflavin biosynthesis</keyword>
<gene>
    <name evidence="10" type="primary">ribB</name>
    <name evidence="12" type="ORF">SHALO_0330</name>
</gene>
<name>A0A1D7TGK4_9BACT</name>
<comment type="similarity">
    <text evidence="10 11">Belongs to the DHBP synthase family.</text>
</comment>
<feature type="binding site" evidence="10">
    <location>
        <position position="36"/>
    </location>
    <ligand>
        <name>Mg(2+)</name>
        <dbReference type="ChEBI" id="CHEBI:18420"/>
        <label>1</label>
    </ligand>
</feature>
<evidence type="ECO:0000256" key="8">
    <source>
        <dbReference type="ARBA" id="ARBA00023211"/>
    </source>
</evidence>
<evidence type="ECO:0000256" key="9">
    <source>
        <dbReference type="ARBA" id="ARBA00023239"/>
    </source>
</evidence>
<evidence type="ECO:0000256" key="11">
    <source>
        <dbReference type="RuleBase" id="RU003843"/>
    </source>
</evidence>
<feature type="binding site" evidence="10">
    <location>
        <position position="36"/>
    </location>
    <ligand>
        <name>Mg(2+)</name>
        <dbReference type="ChEBI" id="CHEBI:18420"/>
        <label>2</label>
    </ligand>
</feature>
<dbReference type="AlphaFoldDB" id="A0A1D7TGK4"/>
<feature type="binding site" evidence="10">
    <location>
        <begin position="35"/>
        <end position="36"/>
    </location>
    <ligand>
        <name>D-ribulose 5-phosphate</name>
        <dbReference type="ChEBI" id="CHEBI:58121"/>
    </ligand>
</feature>
<dbReference type="PANTHER" id="PTHR21327:SF38">
    <property type="entry name" value="3,4-DIHYDROXY-2-BUTANONE 4-PHOSPHATE SYNTHASE"/>
    <property type="match status" value="1"/>
</dbReference>
<evidence type="ECO:0000256" key="3">
    <source>
        <dbReference type="ARBA" id="ARBA00012153"/>
    </source>
</evidence>
<feature type="binding site" evidence="10">
    <location>
        <position position="150"/>
    </location>
    <ligand>
        <name>Mg(2+)</name>
        <dbReference type="ChEBI" id="CHEBI:18420"/>
        <label>2</label>
    </ligand>
</feature>
<dbReference type="EMBL" id="CP017111">
    <property type="protein sequence ID" value="AOO64127.1"/>
    <property type="molecule type" value="Genomic_DNA"/>
</dbReference>
<dbReference type="GO" id="GO:0008686">
    <property type="term" value="F:3,4-dihydroxy-2-butanone-4-phosphate synthase activity"/>
    <property type="evidence" value="ECO:0007669"/>
    <property type="project" value="UniProtKB-UniRule"/>
</dbReference>
<comment type="pathway">
    <text evidence="2 10 11">Cofactor biosynthesis; riboflavin biosynthesis; 2-hydroxy-3-oxobutyl phosphate from D-ribulose 5-phosphate: step 1/1.</text>
</comment>
<feature type="binding site" evidence="10">
    <location>
        <begin position="147"/>
        <end position="151"/>
    </location>
    <ligand>
        <name>D-ribulose 5-phosphate</name>
        <dbReference type="ChEBI" id="CHEBI:58121"/>
    </ligand>
</feature>
<evidence type="ECO:0000256" key="2">
    <source>
        <dbReference type="ARBA" id="ARBA00004904"/>
    </source>
</evidence>
<dbReference type="GO" id="GO:0005829">
    <property type="term" value="C:cytosol"/>
    <property type="evidence" value="ECO:0007669"/>
    <property type="project" value="TreeGrafter"/>
</dbReference>
<feature type="site" description="Essential for catalytic activity" evidence="10">
    <location>
        <position position="133"/>
    </location>
</feature>
<comment type="subunit">
    <text evidence="10 11">Homodimer.</text>
</comment>
<evidence type="ECO:0000256" key="10">
    <source>
        <dbReference type="HAMAP-Rule" id="MF_00180"/>
    </source>
</evidence>
<dbReference type="KEGG" id="shal:SHALO_0330"/>
<dbReference type="PANTHER" id="PTHR21327">
    <property type="entry name" value="GTP CYCLOHYDROLASE II-RELATED"/>
    <property type="match status" value="1"/>
</dbReference>
<dbReference type="Proteomes" id="UP000094609">
    <property type="component" value="Chromosome"/>
</dbReference>
<evidence type="ECO:0000313" key="12">
    <source>
        <dbReference type="EMBL" id="AOO64127.1"/>
    </source>
</evidence>
<dbReference type="InterPro" id="IPR017945">
    <property type="entry name" value="DHBP_synth_RibB-like_a/b_dom"/>
</dbReference>
<keyword evidence="13" id="KW-1185">Reference proteome</keyword>
<dbReference type="STRING" id="1193502.SHALO_0330"/>
<evidence type="ECO:0000313" key="13">
    <source>
        <dbReference type="Proteomes" id="UP000094609"/>
    </source>
</evidence>
<dbReference type="GO" id="GO:0000287">
    <property type="term" value="F:magnesium ion binding"/>
    <property type="evidence" value="ECO:0007669"/>
    <property type="project" value="UniProtKB-UniRule"/>
</dbReference>
<dbReference type="PATRIC" id="fig|1193502.14.peg.336"/>
<evidence type="ECO:0000256" key="1">
    <source>
        <dbReference type="ARBA" id="ARBA00002284"/>
    </source>
</evidence>
<feature type="binding site" evidence="10">
    <location>
        <position position="40"/>
    </location>
    <ligand>
        <name>D-ribulose 5-phosphate</name>
        <dbReference type="ChEBI" id="CHEBI:58121"/>
    </ligand>
</feature>
<comment type="cofactor">
    <cofactor evidence="10 11">
        <name>Mg(2+)</name>
        <dbReference type="ChEBI" id="CHEBI:18420"/>
    </cofactor>
    <cofactor evidence="10 11">
        <name>Mn(2+)</name>
        <dbReference type="ChEBI" id="CHEBI:29035"/>
    </cofactor>
    <text evidence="10 11">Binds 2 divalent metal cations per subunit. Magnesium or manganese.</text>
</comment>
<dbReference type="HAMAP" id="MF_00180">
    <property type="entry name" value="RibB"/>
    <property type="match status" value="1"/>
</dbReference>
<dbReference type="Gene3D" id="3.90.870.10">
    <property type="entry name" value="DHBP synthase"/>
    <property type="match status" value="1"/>
</dbReference>
<evidence type="ECO:0000256" key="6">
    <source>
        <dbReference type="ARBA" id="ARBA00022723"/>
    </source>
</evidence>
<comment type="function">
    <text evidence="1 10 11">Catalyzes the conversion of D-ribulose 5-phosphate to formate and 3,4-dihydroxy-2-butanone 4-phosphate.</text>
</comment>
<keyword evidence="9 10" id="KW-0456">Lyase</keyword>
<accession>A0A1D7TGK4</accession>
<dbReference type="Pfam" id="PF00926">
    <property type="entry name" value="DHBP_synthase"/>
    <property type="match status" value="1"/>
</dbReference>
<proteinExistence type="inferred from homology"/>